<evidence type="ECO:0000313" key="1">
    <source>
        <dbReference type="EMBL" id="MBB4858810.1"/>
    </source>
</evidence>
<proteinExistence type="predicted"/>
<protein>
    <submittedName>
        <fullName evidence="1">Uncharacterized protein</fullName>
    </submittedName>
</protein>
<organism evidence="1 2">
    <name type="scientific">Novosphingobium chloroacetimidivorans</name>
    <dbReference type="NCBI Taxonomy" id="1428314"/>
    <lineage>
        <taxon>Bacteria</taxon>
        <taxon>Pseudomonadati</taxon>
        <taxon>Pseudomonadota</taxon>
        <taxon>Alphaproteobacteria</taxon>
        <taxon>Sphingomonadales</taxon>
        <taxon>Sphingomonadaceae</taxon>
        <taxon>Novosphingobium</taxon>
    </lineage>
</organism>
<dbReference type="RefSeq" id="WP_246381542.1">
    <property type="nucleotide sequence ID" value="NZ_JACHLR010000008.1"/>
</dbReference>
<sequence>MFSTRSEAKSFHAGKLRTTLTERLSPINAAVLKHIHSLLESGKARGKIVVEGF</sequence>
<evidence type="ECO:0000313" key="2">
    <source>
        <dbReference type="Proteomes" id="UP000555448"/>
    </source>
</evidence>
<keyword evidence="2" id="KW-1185">Reference proteome</keyword>
<dbReference type="EMBL" id="JACHLR010000008">
    <property type="protein sequence ID" value="MBB4858810.1"/>
    <property type="molecule type" value="Genomic_DNA"/>
</dbReference>
<reference evidence="1 2" key="1">
    <citation type="submission" date="2020-08" db="EMBL/GenBank/DDBJ databases">
        <title>Functional genomics of gut bacteria from endangered species of beetles.</title>
        <authorList>
            <person name="Carlos-Shanley C."/>
        </authorList>
    </citation>
    <scope>NUCLEOTIDE SEQUENCE [LARGE SCALE GENOMIC DNA]</scope>
    <source>
        <strain evidence="1 2">S00245</strain>
    </source>
</reference>
<gene>
    <name evidence="1" type="ORF">HNO88_002136</name>
</gene>
<dbReference type="Proteomes" id="UP000555448">
    <property type="component" value="Unassembled WGS sequence"/>
</dbReference>
<name>A0A7W7KA51_9SPHN</name>
<dbReference type="AlphaFoldDB" id="A0A7W7KA51"/>
<comment type="caution">
    <text evidence="1">The sequence shown here is derived from an EMBL/GenBank/DDBJ whole genome shotgun (WGS) entry which is preliminary data.</text>
</comment>
<accession>A0A7W7KA51</accession>